<organism evidence="3 4">
    <name type="scientific">Ramlibacter lithotrophicus</name>
    <dbReference type="NCBI Taxonomy" id="2606681"/>
    <lineage>
        <taxon>Bacteria</taxon>
        <taxon>Pseudomonadati</taxon>
        <taxon>Pseudomonadota</taxon>
        <taxon>Betaproteobacteria</taxon>
        <taxon>Burkholderiales</taxon>
        <taxon>Comamonadaceae</taxon>
        <taxon>Ramlibacter</taxon>
    </lineage>
</organism>
<dbReference type="SUPFAM" id="SSF55073">
    <property type="entry name" value="Nucleotide cyclase"/>
    <property type="match status" value="1"/>
</dbReference>
<keyword evidence="1" id="KW-1133">Transmembrane helix</keyword>
<feature type="transmembrane region" description="Helical" evidence="1">
    <location>
        <begin position="34"/>
        <end position="55"/>
    </location>
</feature>
<dbReference type="InterPro" id="IPR000160">
    <property type="entry name" value="GGDEF_dom"/>
</dbReference>
<gene>
    <name evidence="3" type="ORF">RAMLITH_01560</name>
</gene>
<feature type="transmembrane region" description="Helical" evidence="1">
    <location>
        <begin position="99"/>
        <end position="117"/>
    </location>
</feature>
<evidence type="ECO:0000256" key="1">
    <source>
        <dbReference type="SAM" id="Phobius"/>
    </source>
</evidence>
<evidence type="ECO:0000259" key="2">
    <source>
        <dbReference type="SMART" id="SM00267"/>
    </source>
</evidence>
<dbReference type="Gene3D" id="3.30.70.270">
    <property type="match status" value="1"/>
</dbReference>
<accession>A0A7X6I4X1</accession>
<protein>
    <submittedName>
        <fullName evidence="3">GGDEF domain-containing protein</fullName>
    </submittedName>
</protein>
<dbReference type="InterPro" id="IPR043128">
    <property type="entry name" value="Rev_trsase/Diguanyl_cyclase"/>
</dbReference>
<keyword evidence="1" id="KW-0812">Transmembrane</keyword>
<keyword evidence="4" id="KW-1185">Reference proteome</keyword>
<dbReference type="InterPro" id="IPR029787">
    <property type="entry name" value="Nucleotide_cyclase"/>
</dbReference>
<evidence type="ECO:0000313" key="3">
    <source>
        <dbReference type="EMBL" id="NKE64494.1"/>
    </source>
</evidence>
<name>A0A7X6I4X1_9BURK</name>
<dbReference type="SMART" id="SM00267">
    <property type="entry name" value="GGDEF"/>
    <property type="match status" value="1"/>
</dbReference>
<comment type="caution">
    <text evidence="3">The sequence shown here is derived from an EMBL/GenBank/DDBJ whole genome shotgun (WGS) entry which is preliminary data.</text>
</comment>
<feature type="transmembrane region" description="Helical" evidence="1">
    <location>
        <begin position="6"/>
        <end position="27"/>
    </location>
</feature>
<proteinExistence type="predicted"/>
<dbReference type="Proteomes" id="UP000521868">
    <property type="component" value="Unassembled WGS sequence"/>
</dbReference>
<dbReference type="EMBL" id="VTOX01000001">
    <property type="protein sequence ID" value="NKE64494.1"/>
    <property type="molecule type" value="Genomic_DNA"/>
</dbReference>
<feature type="domain" description="GGDEF" evidence="2">
    <location>
        <begin position="209"/>
        <end position="392"/>
    </location>
</feature>
<dbReference type="Pfam" id="PF00990">
    <property type="entry name" value="GGDEF"/>
    <property type="match status" value="1"/>
</dbReference>
<feature type="transmembrane region" description="Helical" evidence="1">
    <location>
        <begin position="67"/>
        <end position="87"/>
    </location>
</feature>
<feature type="transmembrane region" description="Helical" evidence="1">
    <location>
        <begin position="180"/>
        <end position="203"/>
    </location>
</feature>
<sequence length="409" mass="43811">MHVLAVGFWGAFFGTVALMLAGGLVAYAQSHRSVALAAGMTGVLSTVFVASYLRLLPLADPAREARIMAAAAIVSASLLRLMLLLDLRLLRERRRRSRILAAAAAIAAGGVVATWFVGPFEALVIGTTVTLALSADVLVRALRSALEGDRQAWLAVFALVCMLIAIAGLSWIAFAGTSVAWPVHAASAVAAMCYLCGIGAMVWSRYSYLLELREVLAQGPRYDPITRMPSNAAIVQLVAQKFQRQQHQGASRPVVLMAISVGNFYALENLHGRASLNHALFVCASRLRRCVPADVAMGRLFEDCFLLVSRNARDLDGLVRLGRTVAERLSRPVTLRTAAGDDGSEEGQAEWAAQVGVGLLATTGHAQPAVALATVRDMSRTAWSFASRVAWYDQASERIAEVPAVDSQR</sequence>
<feature type="transmembrane region" description="Helical" evidence="1">
    <location>
        <begin position="154"/>
        <end position="174"/>
    </location>
</feature>
<evidence type="ECO:0000313" key="4">
    <source>
        <dbReference type="Proteomes" id="UP000521868"/>
    </source>
</evidence>
<dbReference type="AlphaFoldDB" id="A0A7X6I4X1"/>
<reference evidence="3 4" key="1">
    <citation type="journal article" date="2020" name="Nature">
        <title>Bacterial chemolithoautotrophy via manganese oxidation.</title>
        <authorList>
            <person name="Yu H."/>
            <person name="Leadbetter J.R."/>
        </authorList>
    </citation>
    <scope>NUCLEOTIDE SEQUENCE [LARGE SCALE GENOMIC DNA]</scope>
    <source>
        <strain evidence="3 4">RBP-1</strain>
    </source>
</reference>
<keyword evidence="1" id="KW-0472">Membrane</keyword>
<dbReference type="RefSeq" id="WP_168105578.1">
    <property type="nucleotide sequence ID" value="NZ_VTOX01000001.1"/>
</dbReference>